<evidence type="ECO:0000256" key="4">
    <source>
        <dbReference type="ARBA" id="ARBA00022927"/>
    </source>
</evidence>
<dbReference type="InterPro" id="IPR001650">
    <property type="entry name" value="Helicase_C-like"/>
</dbReference>
<dbReference type="PROSITE" id="PS51196">
    <property type="entry name" value="SECA_MOTOR_DEAD"/>
    <property type="match status" value="1"/>
</dbReference>
<dbReference type="EMBL" id="LNYX01000031">
    <property type="protein sequence ID" value="KTD61930.1"/>
    <property type="molecule type" value="Genomic_DNA"/>
</dbReference>
<evidence type="ECO:0000259" key="7">
    <source>
        <dbReference type="PROSITE" id="PS51194"/>
    </source>
</evidence>
<feature type="domain" description="SecA family profile" evidence="8">
    <location>
        <begin position="2094"/>
        <end position="2733"/>
    </location>
</feature>
<dbReference type="GO" id="GO:0006605">
    <property type="term" value="P:protein targeting"/>
    <property type="evidence" value="ECO:0007669"/>
    <property type="project" value="InterPro"/>
</dbReference>
<dbReference type="PANTHER" id="PTHR30612">
    <property type="entry name" value="SECA INNER MEMBRANE COMPONENT OF SEC PROTEIN SECRETION SYSTEM"/>
    <property type="match status" value="1"/>
</dbReference>
<dbReference type="GO" id="GO:0005524">
    <property type="term" value="F:ATP binding"/>
    <property type="evidence" value="ECO:0007669"/>
    <property type="project" value="InterPro"/>
</dbReference>
<gene>
    <name evidence="9" type="ORF">Lspi_2560</name>
</gene>
<sequence>MPMPFFDNPDAEVQVLTLISRMIALHQAVENKVITPEELTSIGRLSTGDLQSKSEDLLSGGLDISTSPNDSLKKLYDILKNVNELAINHAAPLIDGLKRFDSEHGEYLSLLPLAVDNQQTLSVNLNDFATFYNVFVRHMSYKKEAGELGDQYTLNFDILAARTDWLRWQHTRPARISFDPSKASYPGLFEKFLAGKLKKDEWLTDLDIQRELTILGLQNETHIVPFKEDDIGLVLHFEREKHQHDDPKKPYVIPLIVNLGEDGHSRIDSRGVHWTRMLVTVDPVDPPARITVDYTDELFLHERGKKDIESTIRNALKYRTELGGYAKDETLKIYTAFPECEEPTINITGSGEQKDGYTCGYRALRGLLADLLEKGVIEEKESYRKFLDCPDSTALRNFVYRSLLGEQRISNDIKEGIEKIFPARVFEETSSEEHDEFIVKPMLVEGQLLAFSQPVAMKKEGKKGQFNSELLEKLVMQDKKMTALRELTAIKEIASTSEESLELNVQEILDKVAEQESDPALVLQVVFEQTGKNSALTELKLAGTGKIDEQLLHEKIDGLPRHIKLTSDEPGLQQYLAIINARNNLLDSRNINVPEGVDPWDSLFEHMLFTPSVFPSKNRFEWMNQYAKEDTEAVSALGVTGFIKLLQYMAAHEDRFVDTTFPFDEFNMTHRQDEIEPLPVSDLGLLIALRDHVQSEEPFTPFKRFQFTIPDLTAVDNKELVRELGSIMEAMPGLEKLEIEADSLATLSEETVQTLIDTIKEKGYPTILSFSTSKETVHPDLLLKLKELENAGLANQRQKRTSPEVSGRLSHKSGIKESAVLGKIGKAILQTEGLEGLDTEVQIQEQQQQQVQQQIQTALDDEELPEEDEIEEEAFAPYTGDEKLLTRESIGQNGHFITFSANRHPHLKPSQCWDLITGAHADFFKYGIKKMTVSAAEMLLEHLQDVQYGLHPDNLPRGFSLQQDKDGDVVLAYSSFNPAINPNESPLTIRFSKPRAPNQWSGNALQFMSREQAQSLYDHVIKPMNKSQRPALKDCISQFFFLKSDTTFTESQRVFILNSFIEGMVGKEEASAIRKQIRDVFGDKLSSSNINALSEVFYEKGPQGLSDLLDTLNQIKTIKGEKFFASFKTCFIDPSQNLNELTTESAHAAMQKLLTLSSAQTAWWVSLTEQHTSNLYYQPDSDSEFAMVQAPGQRWANLAELTDGFLYFCGQLEEVGPGLNLTEYCPLTDVADMRVALDRLLTTILPNAHDVDEQFYEGLGGLSLDPLGPFYASRYEGYKLVTPDMMLDLGDSYSKDPKTNREYSQKGFSFRCDKINIGANLVDISTNTEEKRKSLFMRYIATFNHRASQSQYLKAFDKLLEVKNTDYEVRNDNLLLLVAVFGTGKRGKHFTQEDIDRLIEWTIQSDKSPESKEYRVVGKILANWRGIRGFPIRPTIAEITEISNVALGSNDPASFIANIPGLVSRYGDHAEGYIEALLSLARNKQNLGADNFQKILFQIEGLNGQFRKVEEAEAEFKFDRRIRVAAAKLLAVCSSEGVDESSALEKARALYAEVGNCLEKHGAQTTSDLLELLGHIDVEKSEALPSLDDLIGLVTTIAANDKPDYSGLERTVRSALPESCAIQMEKVTATSVESAGNLHTIITKFMGEIMSELAPNKSLIDDRLGEGFFDSLATPEGTRMLLGGLEEIATFSGFIGGVVKGKVQSVMLRVYDSVTKDGLERIGIRDESTRSWLAKIINSKVHHPIKEESDFNQFAGLYAGELNSLSQFLANLQRINKTWPADFRKVLDVLDKKSPCLDSYPLSLLADITGALVDNFNKNAPLSTDLLQQFLAFEDVTDDTIAALKGIVDVVFDKEREDVFNDSEKKLLCELALRYCHDNAETPRAAPEYIAKLLPLRELDGALFTARLKLLSSCERVDDNTLRNMDDAFQIIIQLNNPALTATTFDFFTEDRNRASDFIAVMTTLGPIEDVPKQSLVLAVALKAAQGMPYQGELFRDVIDKLNKLEPKELLQQLDALYRSPRSPGLSILHELLSAEDRLDMEALQTLQAHYDRDYWLVKKNQDRDFGTDHLAKYLDNLQDLNYERPLLLSQREELQRWFLYVNTIGNNRGVPTLPWTEDGGSCKPFKEMSHGEIQGLLKYYRDQLKDTKLSPEQRLKVRLETIALLREAMYRGTGKFPRPTQILYLLTAMQSGQDFIAQIQTGQGKSLTSGLAAAMINMEGKTVDVCTSNLFLAEEGLNENRGFFEYLGMSARLIHATSGREEYEEGAIHYSSMSELALHRSKMQLQGKVFPEDCALIADEVDFSTLDDSTRYRYAAALDPVTDPYKSPYTWIYEALVQFADTQKAPKSDEAFLEQARIWLRNSAKSKEEKAQLKELESQPDVYKKRLETWLVAAGKTSQLIELEQVRFRVVSLEHKKYGQVSKACILTGGRPNIQAEFSDAIQQFLHVRLRQKYRSDIDRGTMPDFLVEPEKTYITTLNSKILFNIYKLRMGMSGTAGSREEIKEQYAKYGFRFVDIPSFTESKRQDLKPILTNPKTVDDPEAESRDHINRIVKETLHYLRQQKGGNAGPILIHCADKEQGEKIYQALQDAINKNPGKYNSRFQGVDNGIQRFYSSEKPTPKARNQEEQEIKEKAGQNGMITISTVFGRGTDIKPGHNNGLYTIDTYVDTDPYSSEDLERSKRQKIGRAGRAGQVGFTRLIVRRSEFSDIYSPRQMRKIPDTVDGLDKAISELNRVRNEKRVVERESRESFDDVKDIVYQEFFKYIQVINASDEQVPKRVIRDKLTKQWNLVLSRIDNRWEELQHDPELQGNMARQLREIATFACEQWNEFAKDDGVLRTDLTGWADYNKLTVSMPEIKSLDPQDVIDTIQARKPLLEQFYVKRIQQYGKVDPTVSEAAVYSDFMDSPDYQFGIMKDAVKHAGAEATNGYIARQVEWLSTPAHHQKLRGKFTIDRNASDAEQVEQIMGALLYLRYKAYRDGNPVGYARLSQECRRFEKQMLWSEDKPLIDAVVRAQQSHFNVLTSHRGEHEVQKGTYLNVIMSEGRQLLPEQTSQWKKGNFAAWWSGDNAQQQGSSGIKAQAEAWLTAYKDKWWTRGWVSGDRKQVVATLLENLQKKDQNPEDILRTIAEARQELLKNDKTHSRTLKSGVQGRLYQYLNELELKVQAAMAPDELDANTDNALDNVKVVLQQAGSRGIESKELYDILDNKNATLQEKYQALSVFFNNALLMAKPKGVHDDNWEAFQDYCQQTKLQMVRYFAQCDKNSSFNEQRSAQVYQAASAAAAAHFQRVTGRDVKPQLNLPAKNTFTYRDKNILFKTMDPALLNEGIKSPLFLKVNQAATYRELLHSLEKAIVENSPNDTQVQFKAVTLGTSKHYQNNEGFKLVVDMIIDGVPAQIDYHINMMTGEMYCNDDGLQKLNEPLPQEPELSAFKLDKELEAIVQQWKELKSGSQKLTTETEEKMKLIEQRLEKIIQHHPHPSTKFKEFIHEIKDEEETDNQQKLK</sequence>
<keyword evidence="3" id="KW-0997">Cell inner membrane</keyword>
<comment type="caution">
    <text evidence="9">The sequence shown here is derived from an EMBL/GenBank/DDBJ whole genome shotgun (WGS) entry which is preliminary data.</text>
</comment>
<evidence type="ECO:0000313" key="9">
    <source>
        <dbReference type="EMBL" id="KTD61930.1"/>
    </source>
</evidence>
<protein>
    <submittedName>
        <fullName evidence="9">Coiled-coil protein</fullName>
    </submittedName>
</protein>
<evidence type="ECO:0000313" key="10">
    <source>
        <dbReference type="Proteomes" id="UP000054877"/>
    </source>
</evidence>
<dbReference type="InterPro" id="IPR027417">
    <property type="entry name" value="P-loop_NTPase"/>
</dbReference>
<dbReference type="PATRIC" id="fig|452.5.peg.2831"/>
<keyword evidence="2" id="KW-0963">Cytoplasm</keyword>
<proteinExistence type="predicted"/>
<dbReference type="SUPFAM" id="SSF52540">
    <property type="entry name" value="P-loop containing nucleoside triphosphate hydrolases"/>
    <property type="match status" value="2"/>
</dbReference>
<dbReference type="OrthoDB" id="5630239at2"/>
<keyword evidence="5" id="KW-0811">Translocation</keyword>
<organism evidence="9 10">
    <name type="scientific">Legionella spiritensis</name>
    <dbReference type="NCBI Taxonomy" id="452"/>
    <lineage>
        <taxon>Bacteria</taxon>
        <taxon>Pseudomonadati</taxon>
        <taxon>Pseudomonadota</taxon>
        <taxon>Gammaproteobacteria</taxon>
        <taxon>Legionellales</taxon>
        <taxon>Legionellaceae</taxon>
        <taxon>Legionella</taxon>
    </lineage>
</organism>
<keyword evidence="10" id="KW-1185">Reference proteome</keyword>
<reference evidence="9 10" key="1">
    <citation type="submission" date="2015-11" db="EMBL/GenBank/DDBJ databases">
        <title>Genomic analysis of 38 Legionella species identifies large and diverse effector repertoires.</title>
        <authorList>
            <person name="Burstein D."/>
            <person name="Amaro F."/>
            <person name="Zusman T."/>
            <person name="Lifshitz Z."/>
            <person name="Cohen O."/>
            <person name="Gilbert J.A."/>
            <person name="Pupko T."/>
            <person name="Shuman H.A."/>
            <person name="Segal G."/>
        </authorList>
    </citation>
    <scope>NUCLEOTIDE SEQUENCE [LARGE SCALE GENOMIC DNA]</scope>
    <source>
        <strain evidence="9 10">Mt.St.Helens-9</strain>
    </source>
</reference>
<dbReference type="InterPro" id="IPR011115">
    <property type="entry name" value="SecA_DEAD"/>
</dbReference>
<evidence type="ECO:0000259" key="8">
    <source>
        <dbReference type="PROSITE" id="PS51196"/>
    </source>
</evidence>
<keyword evidence="6" id="KW-0175">Coiled coil</keyword>
<dbReference type="GO" id="GO:0016020">
    <property type="term" value="C:membrane"/>
    <property type="evidence" value="ECO:0007669"/>
    <property type="project" value="InterPro"/>
</dbReference>
<dbReference type="PANTHER" id="PTHR30612:SF0">
    <property type="entry name" value="CHLOROPLAST PROTEIN-TRANSPORTING ATPASE"/>
    <property type="match status" value="1"/>
</dbReference>
<dbReference type="GO" id="GO:0006886">
    <property type="term" value="P:intracellular protein transport"/>
    <property type="evidence" value="ECO:0007669"/>
    <property type="project" value="InterPro"/>
</dbReference>
<dbReference type="PROSITE" id="PS51194">
    <property type="entry name" value="HELICASE_CTER"/>
    <property type="match status" value="1"/>
</dbReference>
<dbReference type="GO" id="GO:0017038">
    <property type="term" value="P:protein import"/>
    <property type="evidence" value="ECO:0007669"/>
    <property type="project" value="InterPro"/>
</dbReference>
<dbReference type="Pfam" id="PF07517">
    <property type="entry name" value="SecA_DEAD"/>
    <property type="match status" value="1"/>
</dbReference>
<dbReference type="InterPro" id="IPR014018">
    <property type="entry name" value="SecA_motor_DEAD"/>
</dbReference>
<evidence type="ECO:0000256" key="3">
    <source>
        <dbReference type="ARBA" id="ARBA00022519"/>
    </source>
</evidence>
<accession>A0A0W0YYE1</accession>
<evidence type="ECO:0000256" key="5">
    <source>
        <dbReference type="ARBA" id="ARBA00023010"/>
    </source>
</evidence>
<feature type="domain" description="Helicase C-terminal" evidence="7">
    <location>
        <begin position="2553"/>
        <end position="2742"/>
    </location>
</feature>
<dbReference type="Proteomes" id="UP000054877">
    <property type="component" value="Unassembled WGS sequence"/>
</dbReference>
<keyword evidence="3" id="KW-0472">Membrane</keyword>
<name>A0A0W0YYE1_LEGSP</name>
<keyword evidence="1" id="KW-1003">Cell membrane</keyword>
<feature type="coiled-coil region" evidence="6">
    <location>
        <begin position="834"/>
        <end position="861"/>
    </location>
</feature>
<evidence type="ECO:0000256" key="2">
    <source>
        <dbReference type="ARBA" id="ARBA00022490"/>
    </source>
</evidence>
<dbReference type="InterPro" id="IPR000185">
    <property type="entry name" value="SecA"/>
</dbReference>
<keyword evidence="4" id="KW-0653">Protein transport</keyword>
<dbReference type="STRING" id="452.Lspi_2560"/>
<dbReference type="Gene3D" id="3.40.50.300">
    <property type="entry name" value="P-loop containing nucleotide triphosphate hydrolases"/>
    <property type="match status" value="2"/>
</dbReference>
<evidence type="ECO:0000256" key="6">
    <source>
        <dbReference type="SAM" id="Coils"/>
    </source>
</evidence>
<evidence type="ECO:0000256" key="1">
    <source>
        <dbReference type="ARBA" id="ARBA00022475"/>
    </source>
</evidence>
<keyword evidence="4" id="KW-0813">Transport</keyword>